<feature type="transmembrane region" description="Helical" evidence="9">
    <location>
        <begin position="57"/>
        <end position="79"/>
    </location>
</feature>
<feature type="transmembrane region" description="Helical" evidence="9">
    <location>
        <begin position="283"/>
        <end position="304"/>
    </location>
</feature>
<dbReference type="EMBL" id="JABBYC010000001">
    <property type="protein sequence ID" value="MBL0884729.1"/>
    <property type="molecule type" value="Genomic_DNA"/>
</dbReference>
<evidence type="ECO:0000256" key="1">
    <source>
        <dbReference type="ARBA" id="ARBA00004651"/>
    </source>
</evidence>
<gene>
    <name evidence="11" type="ORF">HGK34_00280</name>
</gene>
<dbReference type="RefSeq" id="WP_201844565.1">
    <property type="nucleotide sequence ID" value="NZ_JABBYC010000001.1"/>
</dbReference>
<feature type="compositionally biased region" description="Low complexity" evidence="8">
    <location>
        <begin position="451"/>
        <end position="461"/>
    </location>
</feature>
<evidence type="ECO:0000256" key="7">
    <source>
        <dbReference type="ARBA" id="ARBA00023315"/>
    </source>
</evidence>
<evidence type="ECO:0000256" key="2">
    <source>
        <dbReference type="ARBA" id="ARBA00022475"/>
    </source>
</evidence>
<keyword evidence="2" id="KW-1003">Cell membrane</keyword>
<dbReference type="PANTHER" id="PTHR23028">
    <property type="entry name" value="ACETYLTRANSFERASE"/>
    <property type="match status" value="1"/>
</dbReference>
<dbReference type="Pfam" id="PF01757">
    <property type="entry name" value="Acyl_transf_3"/>
    <property type="match status" value="1"/>
</dbReference>
<feature type="transmembrane region" description="Helical" evidence="9">
    <location>
        <begin position="325"/>
        <end position="345"/>
    </location>
</feature>
<feature type="transmembrane region" description="Helical" evidence="9">
    <location>
        <begin position="351"/>
        <end position="372"/>
    </location>
</feature>
<feature type="domain" description="Acyltransferase 3" evidence="10">
    <location>
        <begin position="33"/>
        <end position="367"/>
    </location>
</feature>
<keyword evidence="5 9" id="KW-1133">Transmembrane helix</keyword>
<keyword evidence="3" id="KW-0808">Transferase</keyword>
<dbReference type="InterPro" id="IPR002656">
    <property type="entry name" value="Acyl_transf_3_dom"/>
</dbReference>
<sequence length="665" mass="70648">MADVTTDTASSGPGTVPVPAAAGTARAHGPRILGLDGLRALAVLAVLAYHLEPGWVPGGFVGVDMFFVVSGYLITTLLLREIRATNWISLPRFWTRRARRLLPALLLVLLVAVPVARLVERDLAVGIGRQVLGAVTFSTNWLEISAGSDYFDQASTQLLRPLWSLAIEEQFYLAWPLLLVLLLLAVRSGARRQRIVLGGAAVSAAAMAFLFSAGDDPTRVYYGTDTHAFGLLLGAAVTLRWPRARPLLRGAWAGVLPAFALVGLATLWVLLRSDGSLTYPGGLVLASLLTLVLVLACASGVRWLTAVLELPPLRWVGERSYGIYLWHWPVLLIVAAALGGASTVAGTWRAWAVDGTVVAVTLAVAALSYRFVETPVRRLGFRGALRALWVQVAARVPDARPWAARAAVAVVALALAGTTTAVATAPRISGAQEAVEAGLAAQAAMERDRTATGNTAAASANEGRAVRDTGSASDGRTGSDPVRSEAGSRSDDHLPPPGAGKGKRISGFGDSVLAAAAPAMLSRWPRADIDAKPNRKWTDALPLVRRAAKQGTLRDVVVLNFGTNAGFQENGSVDAAKRTLDLIGPERQVVLMNTVGISYWVPDANARLEKIAKGRDNVVVVDWNAVCARHPDLLHADATHPNMAGIEVYAKQVREAFDELEERSA</sequence>
<feature type="transmembrane region" description="Helical" evidence="9">
    <location>
        <begin position="100"/>
        <end position="119"/>
    </location>
</feature>
<dbReference type="Proteomes" id="UP000675409">
    <property type="component" value="Unassembled WGS sequence"/>
</dbReference>
<reference evidence="11 12" key="1">
    <citation type="journal article" date="2021" name="Arch. Microbiol.">
        <title>Myceligenerans indicum sp. nov., an actinobacterium isolated from mangrove sediment of Sundarbans, India.</title>
        <authorList>
            <person name="Asha K."/>
            <person name="Bhadury P."/>
        </authorList>
    </citation>
    <scope>NUCLEOTIDE SEQUENCE [LARGE SCALE GENOMIC DNA]</scope>
    <source>
        <strain evidence="11 12">I2</strain>
    </source>
</reference>
<proteinExistence type="predicted"/>
<dbReference type="GO" id="GO:0016746">
    <property type="term" value="F:acyltransferase activity"/>
    <property type="evidence" value="ECO:0007669"/>
    <property type="project" value="UniProtKB-KW"/>
</dbReference>
<comment type="subcellular location">
    <subcellularLocation>
        <location evidence="1">Cell membrane</location>
        <topology evidence="1">Multi-pass membrane protein</topology>
    </subcellularLocation>
</comment>
<feature type="transmembrane region" description="Helical" evidence="9">
    <location>
        <begin position="220"/>
        <end position="239"/>
    </location>
</feature>
<dbReference type="Gene3D" id="3.40.50.1110">
    <property type="entry name" value="SGNH hydrolase"/>
    <property type="match status" value="1"/>
</dbReference>
<keyword evidence="7 11" id="KW-0012">Acyltransferase</keyword>
<evidence type="ECO:0000256" key="8">
    <source>
        <dbReference type="SAM" id="MobiDB-lite"/>
    </source>
</evidence>
<evidence type="ECO:0000256" key="9">
    <source>
        <dbReference type="SAM" id="Phobius"/>
    </source>
</evidence>
<evidence type="ECO:0000256" key="3">
    <source>
        <dbReference type="ARBA" id="ARBA00022679"/>
    </source>
</evidence>
<dbReference type="SUPFAM" id="SSF52266">
    <property type="entry name" value="SGNH hydrolase"/>
    <property type="match status" value="1"/>
</dbReference>
<protein>
    <submittedName>
        <fullName evidence="11">Acyltransferase</fullName>
    </submittedName>
</protein>
<feature type="transmembrane region" description="Helical" evidence="9">
    <location>
        <begin position="195"/>
        <end position="214"/>
    </location>
</feature>
<feature type="compositionally biased region" description="Polar residues" evidence="8">
    <location>
        <begin position="1"/>
        <end position="13"/>
    </location>
</feature>
<keyword evidence="4 9" id="KW-0812">Transmembrane</keyword>
<organism evidence="11 12">
    <name type="scientific">Myceligenerans indicum</name>
    <dbReference type="NCBI Taxonomy" id="2593663"/>
    <lineage>
        <taxon>Bacteria</taxon>
        <taxon>Bacillati</taxon>
        <taxon>Actinomycetota</taxon>
        <taxon>Actinomycetes</taxon>
        <taxon>Micrococcales</taxon>
        <taxon>Promicromonosporaceae</taxon>
        <taxon>Myceligenerans</taxon>
    </lineage>
</organism>
<evidence type="ECO:0000259" key="10">
    <source>
        <dbReference type="Pfam" id="PF01757"/>
    </source>
</evidence>
<evidence type="ECO:0000313" key="12">
    <source>
        <dbReference type="Proteomes" id="UP000675409"/>
    </source>
</evidence>
<dbReference type="InterPro" id="IPR036514">
    <property type="entry name" value="SGNH_hydro_sf"/>
</dbReference>
<feature type="compositionally biased region" description="Basic and acidic residues" evidence="8">
    <location>
        <begin position="482"/>
        <end position="494"/>
    </location>
</feature>
<feature type="region of interest" description="Disordered" evidence="8">
    <location>
        <begin position="446"/>
        <end position="505"/>
    </location>
</feature>
<comment type="caution">
    <text evidence="11">The sequence shown here is derived from an EMBL/GenBank/DDBJ whole genome shotgun (WGS) entry which is preliminary data.</text>
</comment>
<feature type="region of interest" description="Disordered" evidence="8">
    <location>
        <begin position="1"/>
        <end position="22"/>
    </location>
</feature>
<evidence type="ECO:0000256" key="4">
    <source>
        <dbReference type="ARBA" id="ARBA00022692"/>
    </source>
</evidence>
<dbReference type="PANTHER" id="PTHR23028:SF53">
    <property type="entry name" value="ACYL_TRANSF_3 DOMAIN-CONTAINING PROTEIN"/>
    <property type="match status" value="1"/>
</dbReference>
<name>A0ABS1LEL4_9MICO</name>
<evidence type="ECO:0000256" key="5">
    <source>
        <dbReference type="ARBA" id="ARBA00022989"/>
    </source>
</evidence>
<evidence type="ECO:0000256" key="6">
    <source>
        <dbReference type="ARBA" id="ARBA00023136"/>
    </source>
</evidence>
<feature type="transmembrane region" description="Helical" evidence="9">
    <location>
        <begin position="251"/>
        <end position="271"/>
    </location>
</feature>
<keyword evidence="6 9" id="KW-0472">Membrane</keyword>
<feature type="transmembrane region" description="Helical" evidence="9">
    <location>
        <begin position="171"/>
        <end position="188"/>
    </location>
</feature>
<keyword evidence="12" id="KW-1185">Reference proteome</keyword>
<evidence type="ECO:0000313" key="11">
    <source>
        <dbReference type="EMBL" id="MBL0884729.1"/>
    </source>
</evidence>
<accession>A0ABS1LEL4</accession>
<dbReference type="InterPro" id="IPR050879">
    <property type="entry name" value="Acyltransferase_3"/>
</dbReference>